<evidence type="ECO:0000313" key="2">
    <source>
        <dbReference type="EMBL" id="TDV57267.1"/>
    </source>
</evidence>
<organism evidence="2 3">
    <name type="scientific">Actinophytocola oryzae</name>
    <dbReference type="NCBI Taxonomy" id="502181"/>
    <lineage>
        <taxon>Bacteria</taxon>
        <taxon>Bacillati</taxon>
        <taxon>Actinomycetota</taxon>
        <taxon>Actinomycetes</taxon>
        <taxon>Pseudonocardiales</taxon>
        <taxon>Pseudonocardiaceae</taxon>
    </lineage>
</organism>
<sequence>MSSGLQAPHKKKRPNSPTHLRKKVTETPETTTTDTSPPVETETKDLKRKATEDPSPNLDSPDAVNKRQRITPPLTNSDRVRLDAENNPNRPAMEKIYKEFFTDDGTRKNSGKALTDQLAKLYKMMGDGDAEYARKPVTKDEFVSFLRTPDAVVNSQSLLFKNPNATQSTVERVERWRTKGDYFYVRNTKRKFPKAERRIAVNVQTQQAALKVSKSISGLHTDPEVGPFLKDHKIYLTAAPNPGDVKHDKLVAYYTPNPDAMDDDDTVGNRIAETIENAVDPDDVGGEFAPFYSHIGPHTAWGEEPEAFTESLKGSFTQSREQTIAKLIQADTSANVPDLQTFITRIASAFQGAYIDPDAPHTHLEK</sequence>
<feature type="region of interest" description="Disordered" evidence="1">
    <location>
        <begin position="1"/>
        <end position="90"/>
    </location>
</feature>
<keyword evidence="3" id="KW-1185">Reference proteome</keyword>
<comment type="caution">
    <text evidence="2">The sequence shown here is derived from an EMBL/GenBank/DDBJ whole genome shotgun (WGS) entry which is preliminary data.</text>
</comment>
<dbReference type="RefSeq" id="WP_133900583.1">
    <property type="nucleotide sequence ID" value="NZ_SOCP01000001.1"/>
</dbReference>
<reference evidence="2 3" key="1">
    <citation type="submission" date="2019-03" db="EMBL/GenBank/DDBJ databases">
        <title>Genomic Encyclopedia of Archaeal and Bacterial Type Strains, Phase II (KMG-II): from individual species to whole genera.</title>
        <authorList>
            <person name="Goeker M."/>
        </authorList>
    </citation>
    <scope>NUCLEOTIDE SEQUENCE [LARGE SCALE GENOMIC DNA]</scope>
    <source>
        <strain evidence="2 3">DSM 45499</strain>
    </source>
</reference>
<dbReference type="AlphaFoldDB" id="A0A4R7W6G5"/>
<dbReference type="EMBL" id="SOCP01000001">
    <property type="protein sequence ID" value="TDV57267.1"/>
    <property type="molecule type" value="Genomic_DNA"/>
</dbReference>
<dbReference type="OrthoDB" id="9804020at2"/>
<feature type="compositionally biased region" description="Low complexity" evidence="1">
    <location>
        <begin position="27"/>
        <end position="40"/>
    </location>
</feature>
<feature type="compositionally biased region" description="Basic residues" evidence="1">
    <location>
        <begin position="8"/>
        <end position="22"/>
    </location>
</feature>
<proteinExistence type="predicted"/>
<gene>
    <name evidence="2" type="ORF">CLV71_101138</name>
</gene>
<name>A0A4R7W6G5_9PSEU</name>
<evidence type="ECO:0000313" key="3">
    <source>
        <dbReference type="Proteomes" id="UP000294927"/>
    </source>
</evidence>
<protein>
    <submittedName>
        <fullName evidence="2">Uncharacterized protein</fullName>
    </submittedName>
</protein>
<evidence type="ECO:0000256" key="1">
    <source>
        <dbReference type="SAM" id="MobiDB-lite"/>
    </source>
</evidence>
<accession>A0A4R7W6G5</accession>
<dbReference type="Proteomes" id="UP000294927">
    <property type="component" value="Unassembled WGS sequence"/>
</dbReference>
<feature type="compositionally biased region" description="Basic and acidic residues" evidence="1">
    <location>
        <begin position="41"/>
        <end position="52"/>
    </location>
</feature>